<dbReference type="RefSeq" id="WP_045672722.1">
    <property type="nucleotide sequence ID" value="NZ_CP011058.1"/>
</dbReference>
<dbReference type="InterPro" id="IPR051531">
    <property type="entry name" value="N-acetyltransferase"/>
</dbReference>
<dbReference type="InterPro" id="IPR000182">
    <property type="entry name" value="GNAT_dom"/>
</dbReference>
<organism evidence="5 6">
    <name type="scientific">Paenibacillus beijingensis</name>
    <dbReference type="NCBI Taxonomy" id="1126833"/>
    <lineage>
        <taxon>Bacteria</taxon>
        <taxon>Bacillati</taxon>
        <taxon>Bacillota</taxon>
        <taxon>Bacilli</taxon>
        <taxon>Bacillales</taxon>
        <taxon>Paenibacillaceae</taxon>
        <taxon>Paenibacillus</taxon>
    </lineage>
</organism>
<evidence type="ECO:0000256" key="3">
    <source>
        <dbReference type="ARBA" id="ARBA00038502"/>
    </source>
</evidence>
<name>A0A0D5NQN0_9BACL</name>
<keyword evidence="1 5" id="KW-0808">Transferase</keyword>
<reference evidence="6" key="2">
    <citation type="submission" date="2015-03" db="EMBL/GenBank/DDBJ databases">
        <title>Genome sequence of Paenibacillus beijingensis strain DSM 24997T.</title>
        <authorList>
            <person name="Kwak Y."/>
            <person name="Shin J.-H."/>
        </authorList>
    </citation>
    <scope>NUCLEOTIDE SEQUENCE [LARGE SCALE GENOMIC DNA]</scope>
    <source>
        <strain evidence="6">DSM 24997</strain>
    </source>
</reference>
<sequence>MKRLLETARLLLCSADHTDAPVILDFVKRNAADLEQWEIKRTPQYYTEPMQAELLARDERESTEGRLFKVWLVQKSDKERIIGSVALSNIVRGAFQSCHLGYKMDSGLRNRGFMTEAIRAVVRHAFADMRLHRIEANIMPRNEASLQVVRKLGFQDEGLARRYLNINGKWEDHIHMVLLNDRIE</sequence>
<keyword evidence="6" id="KW-1185">Reference proteome</keyword>
<dbReference type="KEGG" id="pbj:VN24_25480"/>
<proteinExistence type="inferred from homology"/>
<protein>
    <submittedName>
        <fullName evidence="5">Alanine acetyltransferase</fullName>
    </submittedName>
</protein>
<dbReference type="PATRIC" id="fig|1126833.4.peg.5600"/>
<dbReference type="AlphaFoldDB" id="A0A0D5NQN0"/>
<dbReference type="PANTHER" id="PTHR43792">
    <property type="entry name" value="GNAT FAMILY, PUTATIVE (AFU_ORTHOLOGUE AFUA_3G00765)-RELATED-RELATED"/>
    <property type="match status" value="1"/>
</dbReference>
<dbReference type="GO" id="GO:0008999">
    <property type="term" value="F:protein-N-terminal-alanine acetyltransferase activity"/>
    <property type="evidence" value="ECO:0007669"/>
    <property type="project" value="TreeGrafter"/>
</dbReference>
<comment type="similarity">
    <text evidence="3">Belongs to the acetyltransferase family. RimJ subfamily.</text>
</comment>
<dbReference type="InterPro" id="IPR016181">
    <property type="entry name" value="Acyl_CoA_acyltransferase"/>
</dbReference>
<evidence type="ECO:0000313" key="6">
    <source>
        <dbReference type="Proteomes" id="UP000032633"/>
    </source>
</evidence>
<feature type="domain" description="N-acetyltransferase" evidence="4">
    <location>
        <begin position="21"/>
        <end position="181"/>
    </location>
</feature>
<accession>A0A0D5NQN0</accession>
<dbReference type="SUPFAM" id="SSF55729">
    <property type="entry name" value="Acyl-CoA N-acyltransferases (Nat)"/>
    <property type="match status" value="1"/>
</dbReference>
<dbReference type="EMBL" id="CP011058">
    <property type="protein sequence ID" value="AJY77297.1"/>
    <property type="molecule type" value="Genomic_DNA"/>
</dbReference>
<evidence type="ECO:0000256" key="1">
    <source>
        <dbReference type="ARBA" id="ARBA00022679"/>
    </source>
</evidence>
<dbReference type="PANTHER" id="PTHR43792:SF8">
    <property type="entry name" value="[RIBOSOMAL PROTEIN US5]-ALANINE N-ACETYLTRANSFERASE"/>
    <property type="match status" value="1"/>
</dbReference>
<dbReference type="Pfam" id="PF13302">
    <property type="entry name" value="Acetyltransf_3"/>
    <property type="match status" value="1"/>
</dbReference>
<evidence type="ECO:0000313" key="5">
    <source>
        <dbReference type="EMBL" id="AJY77297.1"/>
    </source>
</evidence>
<dbReference type="Gene3D" id="3.40.630.30">
    <property type="match status" value="1"/>
</dbReference>
<dbReference type="PROSITE" id="PS51186">
    <property type="entry name" value="GNAT"/>
    <property type="match status" value="1"/>
</dbReference>
<dbReference type="OrthoDB" id="9795206at2"/>
<gene>
    <name evidence="5" type="ORF">VN24_25480</name>
</gene>
<evidence type="ECO:0000256" key="2">
    <source>
        <dbReference type="ARBA" id="ARBA00023315"/>
    </source>
</evidence>
<dbReference type="Proteomes" id="UP000032633">
    <property type="component" value="Chromosome"/>
</dbReference>
<dbReference type="GO" id="GO:0005737">
    <property type="term" value="C:cytoplasm"/>
    <property type="evidence" value="ECO:0007669"/>
    <property type="project" value="TreeGrafter"/>
</dbReference>
<keyword evidence="2" id="KW-0012">Acyltransferase</keyword>
<dbReference type="HOGENOM" id="CLU_013985_40_1_9"/>
<reference evidence="5 6" key="1">
    <citation type="journal article" date="2015" name="J. Biotechnol.">
        <title>Complete genome sequence of Paenibacillus beijingensis 7188(T) (=DSM 24997(T)), a novel rhizobacterium from jujube garden soil.</title>
        <authorList>
            <person name="Kwak Y."/>
            <person name="Shin J.H."/>
        </authorList>
    </citation>
    <scope>NUCLEOTIDE SEQUENCE [LARGE SCALE GENOMIC DNA]</scope>
    <source>
        <strain evidence="5 6">DSM 24997</strain>
    </source>
</reference>
<evidence type="ECO:0000259" key="4">
    <source>
        <dbReference type="PROSITE" id="PS51186"/>
    </source>
</evidence>
<dbReference type="STRING" id="1126833.VN24_25480"/>